<accession>A0A0H3G6W4</accession>
<dbReference type="EMBL" id="CP002998">
    <property type="protein sequence ID" value="AEM19857.1"/>
    <property type="molecule type" value="Genomic_DNA"/>
</dbReference>
<organism evidence="1 2">
    <name type="scientific">Brucella suis biovar 1 (strain 1330)</name>
    <dbReference type="NCBI Taxonomy" id="204722"/>
    <lineage>
        <taxon>Bacteria</taxon>
        <taxon>Pseudomonadati</taxon>
        <taxon>Pseudomonadota</taxon>
        <taxon>Alphaproteobacteria</taxon>
        <taxon>Hyphomicrobiales</taxon>
        <taxon>Brucellaceae</taxon>
        <taxon>Brucella/Ochrobactrum group</taxon>
        <taxon>Brucella</taxon>
    </lineage>
</organism>
<dbReference type="KEGG" id="bms:BRA0380"/>
<keyword evidence="2" id="KW-1185">Reference proteome</keyword>
<evidence type="ECO:0000313" key="1">
    <source>
        <dbReference type="EMBL" id="AEM19857.1"/>
    </source>
</evidence>
<sequence>MQMCRLGGVYEKAGRGRTCENVVLWFDSRPAGPGMLPVMDETPQYTAGQKLFRIDLNYCFS</sequence>
<dbReference type="AlphaFoldDB" id="A0A0H3G6W4"/>
<protein>
    <submittedName>
        <fullName evidence="1">Uncharacterized protein</fullName>
    </submittedName>
</protein>
<name>A0A0H3G6W4_BRUSU</name>
<dbReference type="HOGENOM" id="CLU_2913468_0_0_5"/>
<gene>
    <name evidence="1" type="ordered locus">BS1330_II0377</name>
</gene>
<dbReference type="PATRIC" id="fig|204722.21.peg.119"/>
<reference evidence="1 2" key="1">
    <citation type="journal article" date="2011" name="J. Bacteriol.">
        <title>Revised genome sequence of Brucella suis 1330.</title>
        <authorList>
            <person name="Tae H."/>
            <person name="Shallom S."/>
            <person name="Settlage R."/>
            <person name="Preston D."/>
            <person name="Adams L.G."/>
            <person name="Garner H.R."/>
        </authorList>
    </citation>
    <scope>NUCLEOTIDE SEQUENCE [LARGE SCALE GENOMIC DNA]</scope>
    <source>
        <strain evidence="1 2">1330</strain>
    </source>
</reference>
<dbReference type="Proteomes" id="UP000007104">
    <property type="component" value="Chromosome II"/>
</dbReference>
<proteinExistence type="predicted"/>
<dbReference type="KEGG" id="bsi:BS1330_II0377"/>
<evidence type="ECO:0000313" key="2">
    <source>
        <dbReference type="Proteomes" id="UP000007104"/>
    </source>
</evidence>